<proteinExistence type="predicted"/>
<dbReference type="EMBL" id="FOGQ01000022">
    <property type="protein sequence ID" value="SES33136.1"/>
    <property type="molecule type" value="Genomic_DNA"/>
</dbReference>
<name>A0A1H9WGT2_9CORY</name>
<dbReference type="PANTHER" id="PTHR31270:SF1">
    <property type="entry name" value="GLUTAMINYL-PEPTIDE CYCLOTRANSFERASE"/>
    <property type="match status" value="1"/>
</dbReference>
<evidence type="ECO:0000313" key="1">
    <source>
        <dbReference type="EMBL" id="SES33136.1"/>
    </source>
</evidence>
<dbReference type="InterPro" id="IPR011044">
    <property type="entry name" value="Quino_amine_DH_bsu"/>
</dbReference>
<dbReference type="SUPFAM" id="SSF50969">
    <property type="entry name" value="YVTN repeat-like/Quinoprotein amine dehydrogenase"/>
    <property type="match status" value="1"/>
</dbReference>
<evidence type="ECO:0000313" key="2">
    <source>
        <dbReference type="Proteomes" id="UP000198929"/>
    </source>
</evidence>
<dbReference type="STRING" id="1121357.SAMN05661109_02729"/>
<dbReference type="GO" id="GO:0016603">
    <property type="term" value="F:glutaminyl-peptide cyclotransferase activity"/>
    <property type="evidence" value="ECO:0007669"/>
    <property type="project" value="InterPro"/>
</dbReference>
<reference evidence="2" key="1">
    <citation type="submission" date="2016-10" db="EMBL/GenBank/DDBJ databases">
        <authorList>
            <person name="Varghese N."/>
            <person name="Submissions S."/>
        </authorList>
    </citation>
    <scope>NUCLEOTIDE SEQUENCE [LARGE SCALE GENOMIC DNA]</scope>
    <source>
        <strain evidence="2">DSM 20524</strain>
    </source>
</reference>
<keyword evidence="2" id="KW-1185">Reference proteome</keyword>
<organism evidence="1 2">
    <name type="scientific">Corynebacterium cystitidis DSM 20524</name>
    <dbReference type="NCBI Taxonomy" id="1121357"/>
    <lineage>
        <taxon>Bacteria</taxon>
        <taxon>Bacillati</taxon>
        <taxon>Actinomycetota</taxon>
        <taxon>Actinomycetes</taxon>
        <taxon>Mycobacteriales</taxon>
        <taxon>Corynebacteriaceae</taxon>
        <taxon>Corynebacterium</taxon>
    </lineage>
</organism>
<dbReference type="InterPro" id="IPR007788">
    <property type="entry name" value="QCT"/>
</dbReference>
<dbReference type="Pfam" id="PF05096">
    <property type="entry name" value="Glu_cyclase_2"/>
    <property type="match status" value="1"/>
</dbReference>
<accession>A0A1H9WGT2</accession>
<dbReference type="AlphaFoldDB" id="A0A1H9WGT2"/>
<dbReference type="Proteomes" id="UP000198929">
    <property type="component" value="Unassembled WGS sequence"/>
</dbReference>
<gene>
    <name evidence="1" type="ORF">SAMN05661109_02729</name>
</gene>
<sequence length="279" mass="30146">MDQFNIQQLYPALSARFAVLASVGLGLGLVGCAGGADSTSADPPSAEQLTVQVHEVYPFDATSFTQGLELDDDLTLLVGTGMEGESRIYRTTLEGLELDSAELNPEYFGEGITRYDDHIWQLTWQDGVAIKRDADTLEEIDRTSITGQGWGLCSRQDEIVFSDGTSQLRRMDPETLAERERFEVTLNGDPVAGLNELECVGGEIYANIFTETTIVRIDATTGEVTGVIDASGLDNNATPDPNHVLNGIAHIPGTDRFLLAGKRWPDLYEVSFVPGGAAG</sequence>
<dbReference type="RefSeq" id="WP_231909986.1">
    <property type="nucleotide sequence ID" value="NZ_CP047199.1"/>
</dbReference>
<keyword evidence="1" id="KW-0808">Transferase</keyword>
<protein>
    <submittedName>
        <fullName evidence="1">Glutamine cyclotransferase</fullName>
    </submittedName>
</protein>
<dbReference type="PANTHER" id="PTHR31270">
    <property type="entry name" value="GLUTAMINYL-PEPTIDE CYCLOTRANSFERASE"/>
    <property type="match status" value="1"/>
</dbReference>